<sequence length="81" mass="9856">MEDRRQRWELQGVRNFNEHIRHPESTSPGQATHQQRFTPTLSFPTSYEIIKKDAPPLHRFHIYQTDKYLRHLRSQVPKYVK</sequence>
<proteinExistence type="predicted"/>
<evidence type="ECO:0000313" key="2">
    <source>
        <dbReference type="EMBL" id="KAE7996385.1"/>
    </source>
</evidence>
<dbReference type="Proteomes" id="UP000327013">
    <property type="component" value="Chromosome 1"/>
</dbReference>
<dbReference type="EMBL" id="CM017321">
    <property type="protein sequence ID" value="KAE7996385.1"/>
    <property type="molecule type" value="Genomic_DNA"/>
</dbReference>
<protein>
    <submittedName>
        <fullName evidence="2">Uncharacterized protein</fullName>
    </submittedName>
</protein>
<accession>A0A5N6QB32</accession>
<evidence type="ECO:0000313" key="3">
    <source>
        <dbReference type="Proteomes" id="UP000327013"/>
    </source>
</evidence>
<organism evidence="2 3">
    <name type="scientific">Carpinus fangiana</name>
    <dbReference type="NCBI Taxonomy" id="176857"/>
    <lineage>
        <taxon>Eukaryota</taxon>
        <taxon>Viridiplantae</taxon>
        <taxon>Streptophyta</taxon>
        <taxon>Embryophyta</taxon>
        <taxon>Tracheophyta</taxon>
        <taxon>Spermatophyta</taxon>
        <taxon>Magnoliopsida</taxon>
        <taxon>eudicotyledons</taxon>
        <taxon>Gunneridae</taxon>
        <taxon>Pentapetalae</taxon>
        <taxon>rosids</taxon>
        <taxon>fabids</taxon>
        <taxon>Fagales</taxon>
        <taxon>Betulaceae</taxon>
        <taxon>Carpinus</taxon>
    </lineage>
</organism>
<gene>
    <name evidence="2" type="ORF">FH972_001115</name>
</gene>
<keyword evidence="3" id="KW-1185">Reference proteome</keyword>
<reference evidence="2 3" key="1">
    <citation type="submission" date="2019-06" db="EMBL/GenBank/DDBJ databases">
        <title>A chromosomal-level reference genome of Carpinus fangiana (Coryloideae, Betulaceae).</title>
        <authorList>
            <person name="Yang X."/>
            <person name="Wang Z."/>
            <person name="Zhang L."/>
            <person name="Hao G."/>
            <person name="Liu J."/>
            <person name="Yang Y."/>
        </authorList>
    </citation>
    <scope>NUCLEOTIDE SEQUENCE [LARGE SCALE GENOMIC DNA]</scope>
    <source>
        <strain evidence="2">Cfa_2016G</strain>
        <tissue evidence="2">Leaf</tissue>
    </source>
</reference>
<feature type="region of interest" description="Disordered" evidence="1">
    <location>
        <begin position="17"/>
        <end position="36"/>
    </location>
</feature>
<dbReference type="AlphaFoldDB" id="A0A5N6QB32"/>
<name>A0A5N6QB32_9ROSI</name>
<feature type="compositionally biased region" description="Polar residues" evidence="1">
    <location>
        <begin position="25"/>
        <end position="36"/>
    </location>
</feature>
<evidence type="ECO:0000256" key="1">
    <source>
        <dbReference type="SAM" id="MobiDB-lite"/>
    </source>
</evidence>